<gene>
    <name evidence="2" type="ORF">TRFO_18600</name>
</gene>
<reference evidence="2" key="1">
    <citation type="submission" date="2016-10" db="EMBL/GenBank/DDBJ databases">
        <authorList>
            <person name="Benchimol M."/>
            <person name="Almeida L.G."/>
            <person name="Vasconcelos A.T."/>
            <person name="Perreira-Neves A."/>
            <person name="Rosa I.A."/>
            <person name="Tasca T."/>
            <person name="Bogo M.R."/>
            <person name="de Souza W."/>
        </authorList>
    </citation>
    <scope>NUCLEOTIDE SEQUENCE [LARGE SCALE GENOMIC DNA]</scope>
    <source>
        <strain evidence="2">K</strain>
    </source>
</reference>
<sequence>MSSISPEFNQLLEDPNTKLEQVLENSNLPNASRCGSPQLLKFINNEEILNGLFNWCLSTQFVDQQQQNQPPGSIENGRIVQGALSILTSINNSFQNFFASNPVYLNRLKEYMDDTDNDQRFAGHFYQILKNMVKSTNGNYLTNLPNLATFLIKNLTHFCYRDLLIFLLSSDFSSKFAIDKEIICSIAKASNSYCNSTVLFQALTENKELFKYFQDNDAIELLLKAGVETTNPLVATEIFRTVQLIEQKHKHEDLIKKYAELYHFRDDCALSAAVKAFKKLTPEIVLKIFAEPSNSLLNDAIFEVFRVLSKEEKTELVVQTDLYTKLMENFNKVKSNGHLTKLAEYLALLKGIPTPDTWRDFYRSKLNGHLILMESPYGGDIDVSDSIMSDEEDEDDDFDDDDDVY</sequence>
<evidence type="ECO:0000256" key="1">
    <source>
        <dbReference type="SAM" id="MobiDB-lite"/>
    </source>
</evidence>
<dbReference type="OrthoDB" id="10645503at2759"/>
<dbReference type="VEuPathDB" id="TrichDB:TRFO_18600"/>
<comment type="caution">
    <text evidence="2">The sequence shown here is derived from an EMBL/GenBank/DDBJ whole genome shotgun (WGS) entry which is preliminary data.</text>
</comment>
<organism evidence="2 3">
    <name type="scientific">Tritrichomonas foetus</name>
    <dbReference type="NCBI Taxonomy" id="1144522"/>
    <lineage>
        <taxon>Eukaryota</taxon>
        <taxon>Metamonada</taxon>
        <taxon>Parabasalia</taxon>
        <taxon>Tritrichomonadida</taxon>
        <taxon>Tritrichomonadidae</taxon>
        <taxon>Tritrichomonas</taxon>
    </lineage>
</organism>
<dbReference type="GeneID" id="94834983"/>
<dbReference type="RefSeq" id="XP_068364950.1">
    <property type="nucleotide sequence ID" value="XM_068500279.1"/>
</dbReference>
<proteinExistence type="predicted"/>
<evidence type="ECO:0000313" key="3">
    <source>
        <dbReference type="Proteomes" id="UP000179807"/>
    </source>
</evidence>
<dbReference type="AlphaFoldDB" id="A0A1J4KQ42"/>
<evidence type="ECO:0000313" key="2">
    <source>
        <dbReference type="EMBL" id="OHT11814.1"/>
    </source>
</evidence>
<feature type="compositionally biased region" description="Acidic residues" evidence="1">
    <location>
        <begin position="388"/>
        <end position="405"/>
    </location>
</feature>
<dbReference type="Proteomes" id="UP000179807">
    <property type="component" value="Unassembled WGS sequence"/>
</dbReference>
<protein>
    <submittedName>
        <fullName evidence="2">Uncharacterized protein</fullName>
    </submittedName>
</protein>
<name>A0A1J4KQ42_9EUKA</name>
<feature type="region of interest" description="Disordered" evidence="1">
    <location>
        <begin position="383"/>
        <end position="405"/>
    </location>
</feature>
<accession>A0A1J4KQ42</accession>
<dbReference type="EMBL" id="MLAK01000578">
    <property type="protein sequence ID" value="OHT11814.1"/>
    <property type="molecule type" value="Genomic_DNA"/>
</dbReference>
<keyword evidence="3" id="KW-1185">Reference proteome</keyword>